<dbReference type="PANTHER" id="PTHR21015:SF28">
    <property type="entry name" value="SLL1722 PROTEIN"/>
    <property type="match status" value="1"/>
</dbReference>
<evidence type="ECO:0000313" key="3">
    <source>
        <dbReference type="Proteomes" id="UP000076925"/>
    </source>
</evidence>
<accession>A0A139X9S9</accession>
<dbReference type="Pfam" id="PF04101">
    <property type="entry name" value="Glyco_tran_28_C"/>
    <property type="match status" value="1"/>
</dbReference>
<dbReference type="SUPFAM" id="SSF53756">
    <property type="entry name" value="UDP-Glycosyltransferase/glycogen phosphorylase"/>
    <property type="match status" value="1"/>
</dbReference>
<evidence type="ECO:0000259" key="1">
    <source>
        <dbReference type="Pfam" id="PF04101"/>
    </source>
</evidence>
<proteinExistence type="predicted"/>
<sequence length="406" mass="46020">MKLLVYSHDAFGLGNIRRMVAICEYLLSEIENLSILLISGSPMLHGFRLPKGLDYIKLPCLNRGKTGNVTVKYLGCDVDETVKLRSDLILSVVANYQPDLFLIDKKPYGLKNELTATLEYLQTTLSKTKLVLLLRDILDSPETTTADWQKNSYYDAIEEFYDLVLVVGTPKVFNAVEEYQFPLGVAHKVRYCGYIRRQPGLTSRTWIRQNLQVLPQEKLVLVTPGGGEDGYYLVKTYLSGLDLMPAQHNVKSLVICGPEMPEEEKRELYQMAKKYPQVQIKEFTDDLISYIGAADAIVSMSGYNTICEILSLKKSAVIVPRIKPSREQIIRAERLADLGLVKTLHPDNLNPQVLMTEVLNQLNQQHLTPAFDLDMNALPRITHYISMLLRPRVKEVNLEKLLVVSC</sequence>
<dbReference type="InterPro" id="IPR016683">
    <property type="entry name" value="Glyco_trans_28_RedA_prd"/>
</dbReference>
<gene>
    <name evidence="2" type="ORF">WA1_22470</name>
</gene>
<dbReference type="Proteomes" id="UP000076925">
    <property type="component" value="Unassembled WGS sequence"/>
</dbReference>
<dbReference type="PANTHER" id="PTHR21015">
    <property type="entry name" value="UDP-N-ACETYLGLUCOSAMINE--N-ACETYLMURAMYL-(PENTAPEPTIDE) PYROPHOSPHORYL-UNDECAPRENOL N-ACETYLGLUCOSAMINE TRANSFERASE 1"/>
    <property type="match status" value="1"/>
</dbReference>
<dbReference type="OrthoDB" id="9802126at2"/>
<dbReference type="InterPro" id="IPR007235">
    <property type="entry name" value="Glyco_trans_28_C"/>
</dbReference>
<dbReference type="EMBL" id="ANNX02000021">
    <property type="protein sequence ID" value="KYC41457.1"/>
    <property type="molecule type" value="Genomic_DNA"/>
</dbReference>
<protein>
    <submittedName>
        <fullName evidence="2">Glycosyltransferase</fullName>
    </submittedName>
</protein>
<dbReference type="PIRSF" id="PIRSF017085">
    <property type="entry name" value="Glycosyltransf_RedA_prd"/>
    <property type="match status" value="1"/>
</dbReference>
<keyword evidence="3" id="KW-1185">Reference proteome</keyword>
<dbReference type="GO" id="GO:0016758">
    <property type="term" value="F:hexosyltransferase activity"/>
    <property type="evidence" value="ECO:0007669"/>
    <property type="project" value="InterPro"/>
</dbReference>
<dbReference type="RefSeq" id="WP_017744445.1">
    <property type="nucleotide sequence ID" value="NZ_KQ976354.1"/>
</dbReference>
<evidence type="ECO:0000313" key="2">
    <source>
        <dbReference type="EMBL" id="KYC41457.1"/>
    </source>
</evidence>
<reference evidence="2 3" key="1">
    <citation type="journal article" date="2013" name="Genome Biol. Evol.">
        <title>Genomes of Stigonematalean cyanobacteria (subsection V) and the evolution of oxygenic photosynthesis from prokaryotes to plastids.</title>
        <authorList>
            <person name="Dagan T."/>
            <person name="Roettger M."/>
            <person name="Stucken K."/>
            <person name="Landan G."/>
            <person name="Koch R."/>
            <person name="Major P."/>
            <person name="Gould S.B."/>
            <person name="Goremykin V.V."/>
            <person name="Rippka R."/>
            <person name="Tandeau de Marsac N."/>
            <person name="Gugger M."/>
            <person name="Lockhart P.J."/>
            <person name="Allen J.F."/>
            <person name="Brune I."/>
            <person name="Maus I."/>
            <person name="Puhler A."/>
            <person name="Martin W.F."/>
        </authorList>
    </citation>
    <scope>NUCLEOTIDE SEQUENCE [LARGE SCALE GENOMIC DNA]</scope>
    <source>
        <strain evidence="2 3">PCC 7110</strain>
    </source>
</reference>
<dbReference type="Gene3D" id="3.40.50.2000">
    <property type="entry name" value="Glycogen Phosphorylase B"/>
    <property type="match status" value="1"/>
</dbReference>
<comment type="caution">
    <text evidence="2">The sequence shown here is derived from an EMBL/GenBank/DDBJ whole genome shotgun (WGS) entry which is preliminary data.</text>
</comment>
<feature type="domain" description="Glycosyl transferase family 28 C-terminal" evidence="1">
    <location>
        <begin position="225"/>
        <end position="364"/>
    </location>
</feature>
<organism evidence="2 3">
    <name type="scientific">Scytonema hofmannii PCC 7110</name>
    <dbReference type="NCBI Taxonomy" id="128403"/>
    <lineage>
        <taxon>Bacteria</taxon>
        <taxon>Bacillati</taxon>
        <taxon>Cyanobacteriota</taxon>
        <taxon>Cyanophyceae</taxon>
        <taxon>Nostocales</taxon>
        <taxon>Scytonemataceae</taxon>
        <taxon>Scytonema</taxon>
    </lineage>
</organism>
<keyword evidence="2" id="KW-0808">Transferase</keyword>
<dbReference type="AlphaFoldDB" id="A0A139X9S9"/>
<dbReference type="STRING" id="128403.WA1_22470"/>
<name>A0A139X9S9_9CYAN</name>